<feature type="transmembrane region" description="Helical" evidence="1">
    <location>
        <begin position="47"/>
        <end position="64"/>
    </location>
</feature>
<sequence>MDYIALFFAGAFLCNGVPHLVAGLQGRPFPTPFAKPPAKGNSSPLVNFLWGFVNILIGLVLWSVRPVMAVVTPDFVVLVMGALIMGIWLTLHFAKVQAGKPTR</sequence>
<dbReference type="EMBL" id="VITN01000024">
    <property type="protein sequence ID" value="TWB12422.1"/>
    <property type="molecule type" value="Genomic_DNA"/>
</dbReference>
<organism evidence="2 3">
    <name type="scientific">Nitrospirillum amazonense</name>
    <dbReference type="NCBI Taxonomy" id="28077"/>
    <lineage>
        <taxon>Bacteria</taxon>
        <taxon>Pseudomonadati</taxon>
        <taxon>Pseudomonadota</taxon>
        <taxon>Alphaproteobacteria</taxon>
        <taxon>Rhodospirillales</taxon>
        <taxon>Azospirillaceae</taxon>
        <taxon>Nitrospirillum</taxon>
    </lineage>
</organism>
<evidence type="ECO:0000313" key="2">
    <source>
        <dbReference type="EMBL" id="TWB12422.1"/>
    </source>
</evidence>
<dbReference type="RefSeq" id="WP_145753444.1">
    <property type="nucleotide sequence ID" value="NZ_VITN01000024.1"/>
</dbReference>
<keyword evidence="1" id="KW-1133">Transmembrane helix</keyword>
<gene>
    <name evidence="2" type="ORF">FBZ89_12435</name>
</gene>
<comment type="caution">
    <text evidence="2">The sequence shown here is derived from an EMBL/GenBank/DDBJ whole genome shotgun (WGS) entry which is preliminary data.</text>
</comment>
<evidence type="ECO:0000313" key="3">
    <source>
        <dbReference type="Proteomes" id="UP000319859"/>
    </source>
</evidence>
<dbReference type="OrthoDB" id="7365954at2"/>
<accession>A0A560ESS0</accession>
<keyword evidence="1" id="KW-0472">Membrane</keyword>
<keyword evidence="1" id="KW-0812">Transmembrane</keyword>
<feature type="transmembrane region" description="Helical" evidence="1">
    <location>
        <begin position="76"/>
        <end position="94"/>
    </location>
</feature>
<protein>
    <submittedName>
        <fullName evidence="2">Uncharacterized protein</fullName>
    </submittedName>
</protein>
<dbReference type="AlphaFoldDB" id="A0A560ESS0"/>
<name>A0A560ESS0_9PROT</name>
<reference evidence="2 3" key="1">
    <citation type="submission" date="2019-06" db="EMBL/GenBank/DDBJ databases">
        <title>Genomic Encyclopedia of Type Strains, Phase IV (KMG-V): Genome sequencing to study the core and pangenomes of soil and plant-associated prokaryotes.</title>
        <authorList>
            <person name="Whitman W."/>
        </authorList>
    </citation>
    <scope>NUCLEOTIDE SEQUENCE [LARGE SCALE GENOMIC DNA]</scope>
    <source>
        <strain evidence="2 3">BR 11880</strain>
    </source>
</reference>
<proteinExistence type="predicted"/>
<evidence type="ECO:0000256" key="1">
    <source>
        <dbReference type="SAM" id="Phobius"/>
    </source>
</evidence>
<dbReference type="Proteomes" id="UP000319859">
    <property type="component" value="Unassembled WGS sequence"/>
</dbReference>